<dbReference type="FunFam" id="3.40.50.20:FF:000010">
    <property type="entry name" value="Propionyl-CoA carboxylase subunit alpha"/>
    <property type="match status" value="1"/>
</dbReference>
<keyword evidence="13" id="KW-0443">Lipid metabolism</keyword>
<dbReference type="InterPro" id="IPR011054">
    <property type="entry name" value="Rudment_hybrid_motif"/>
</dbReference>
<dbReference type="FunFam" id="3.30.1490.20:FF:000018">
    <property type="entry name" value="Biotin carboxylase"/>
    <property type="match status" value="1"/>
</dbReference>
<keyword evidence="10 13" id="KW-0092">Biotin</keyword>
<dbReference type="FunFam" id="3.30.470.20:FF:000028">
    <property type="entry name" value="Methylcrotonoyl-CoA carboxylase subunit alpha, mitochondrial"/>
    <property type="match status" value="1"/>
</dbReference>
<dbReference type="PANTHER" id="PTHR48095:SF2">
    <property type="entry name" value="BIOTIN CARBOXYLASE, CHLOROPLASTIC"/>
    <property type="match status" value="1"/>
</dbReference>
<protein>
    <recommendedName>
        <fullName evidence="4 13">Biotin carboxylase</fullName>
        <ecNumber evidence="4 13">6.3.4.14</ecNumber>
    </recommendedName>
    <alternativeName>
        <fullName evidence="13">Acetyl-coenzyme A carboxylase biotin carboxylase subunit A</fullName>
    </alternativeName>
</protein>
<comment type="pathway">
    <text evidence="2 13">Lipid metabolism; malonyl-CoA biosynthesis; malonyl-CoA from acetyl-CoA: step 1/1.</text>
</comment>
<keyword evidence="5 13" id="KW-0436">Ligase</keyword>
<accession>A0A7D6J324</accession>
<dbReference type="EC" id="6.3.4.14" evidence="4 13"/>
<evidence type="ECO:0000256" key="7">
    <source>
        <dbReference type="ARBA" id="ARBA00022741"/>
    </source>
</evidence>
<keyword evidence="13" id="KW-0444">Lipid biosynthesis</keyword>
<keyword evidence="6" id="KW-0479">Metal-binding</keyword>
<dbReference type="InterPro" id="IPR004549">
    <property type="entry name" value="Acetyl_CoA_COase_biotin_COase"/>
</dbReference>
<reference evidence="17" key="1">
    <citation type="submission" date="2018-09" db="EMBL/GenBank/DDBJ databases">
        <title>Complete genome sequence of thermophilic cyanobacteria strain Thermosynechococcus elongatus PKUAC-SCTE542.</title>
        <authorList>
            <person name="Liang Y."/>
            <person name="Tang J."/>
            <person name="Daroch M."/>
        </authorList>
    </citation>
    <scope>NUCLEOTIDE SEQUENCE [LARGE SCALE GENOMIC DNA]</scope>
    <source>
        <strain evidence="17">E542</strain>
    </source>
</reference>
<dbReference type="GO" id="GO:0006633">
    <property type="term" value="P:fatty acid biosynthetic process"/>
    <property type="evidence" value="ECO:0007669"/>
    <property type="project" value="UniProtKB-KW"/>
</dbReference>
<feature type="domain" description="ATP-grasp" evidence="14">
    <location>
        <begin position="121"/>
        <end position="318"/>
    </location>
</feature>
<evidence type="ECO:0000313" key="17">
    <source>
        <dbReference type="Proteomes" id="UP000261812"/>
    </source>
</evidence>
<dbReference type="PROSITE" id="PS50975">
    <property type="entry name" value="ATP_GRASP"/>
    <property type="match status" value="1"/>
</dbReference>
<dbReference type="InterPro" id="IPR005481">
    <property type="entry name" value="BC-like_N"/>
</dbReference>
<proteinExistence type="predicted"/>
<name>A0A7D6J324_9CYAN</name>
<keyword evidence="17" id="KW-1185">Reference proteome</keyword>
<dbReference type="NCBIfam" id="NF006367">
    <property type="entry name" value="PRK08591.1"/>
    <property type="match status" value="1"/>
</dbReference>
<evidence type="ECO:0000256" key="5">
    <source>
        <dbReference type="ARBA" id="ARBA00022598"/>
    </source>
</evidence>
<dbReference type="GO" id="GO:0004075">
    <property type="term" value="F:biotin carboxylase activity"/>
    <property type="evidence" value="ECO:0007669"/>
    <property type="project" value="UniProtKB-EC"/>
</dbReference>
<dbReference type="SUPFAM" id="SSF56059">
    <property type="entry name" value="Glutathione synthetase ATP-binding domain-like"/>
    <property type="match status" value="1"/>
</dbReference>
<comment type="catalytic activity">
    <reaction evidence="11 13">
        <text>N(6)-biotinyl-L-lysyl-[protein] + hydrogencarbonate + ATP = N(6)-carboxybiotinyl-L-lysyl-[protein] + ADP + phosphate + H(+)</text>
        <dbReference type="Rhea" id="RHEA:13501"/>
        <dbReference type="Rhea" id="RHEA-COMP:10505"/>
        <dbReference type="Rhea" id="RHEA-COMP:10506"/>
        <dbReference type="ChEBI" id="CHEBI:15378"/>
        <dbReference type="ChEBI" id="CHEBI:17544"/>
        <dbReference type="ChEBI" id="CHEBI:30616"/>
        <dbReference type="ChEBI" id="CHEBI:43474"/>
        <dbReference type="ChEBI" id="CHEBI:83144"/>
        <dbReference type="ChEBI" id="CHEBI:83145"/>
        <dbReference type="ChEBI" id="CHEBI:456216"/>
        <dbReference type="EC" id="6.3.4.14"/>
    </reaction>
</comment>
<feature type="domain" description="Biotin carboxylation" evidence="15">
    <location>
        <begin position="2"/>
        <end position="447"/>
    </location>
</feature>
<sequence>MAFTKILIANRGEIALRILRTCEELGIATVAVYSTVDRHALHVQLADEAVCIGEAPSSRSYLNIPNIIAAALTRNVSAIHPGYGFLAENARFAEICADHKITFIGPSPAAMRAMGDKSTAKATMQQVGVPTIPGSDGLVQDEETARAIARKIGYPLMIKATAGGGGRGMRLVRSAEELGRALSAAQGEAEAAFGNAGVYLERFIENPRHIEFQILADSYGNVIHLGERDCSVQRRHQKLLEEAPSPALTPELRAKMGAAAVTAAKAINYVGAGTIEFLLDGQDNFYFMEMNTRIQVEHTVTEMITGLDLIAEQIRIAQGEPLSLTQEQVQLRGHAIECRINAEDPERNFRPHPGRISGYLPPGGPGVRMDSHVYTDYEIPPYYDSLIGKLVVWGNDRPAAIARMKRALRECAIMGVPTTIPFHQQVMDTPEFRSGIVYTNFVDKLMTTLGWNV</sequence>
<evidence type="ECO:0000256" key="13">
    <source>
        <dbReference type="RuleBase" id="RU365063"/>
    </source>
</evidence>
<dbReference type="GO" id="GO:0046872">
    <property type="term" value="F:metal ion binding"/>
    <property type="evidence" value="ECO:0007669"/>
    <property type="project" value="UniProtKB-KW"/>
</dbReference>
<dbReference type="InterPro" id="IPR005479">
    <property type="entry name" value="CPAse_ATP-bd"/>
</dbReference>
<dbReference type="SUPFAM" id="SSF52440">
    <property type="entry name" value="PreATP-grasp domain"/>
    <property type="match status" value="1"/>
</dbReference>
<evidence type="ECO:0000259" key="14">
    <source>
        <dbReference type="PROSITE" id="PS50975"/>
    </source>
</evidence>
<dbReference type="InterPro" id="IPR011764">
    <property type="entry name" value="Biotin_carboxylation_dom"/>
</dbReference>
<keyword evidence="9" id="KW-0460">Magnesium</keyword>
<evidence type="ECO:0000256" key="2">
    <source>
        <dbReference type="ARBA" id="ARBA00004956"/>
    </source>
</evidence>
<dbReference type="SMART" id="SM00878">
    <property type="entry name" value="Biotin_carb_C"/>
    <property type="match status" value="1"/>
</dbReference>
<evidence type="ECO:0000256" key="3">
    <source>
        <dbReference type="ARBA" id="ARBA00011750"/>
    </source>
</evidence>
<evidence type="ECO:0000256" key="11">
    <source>
        <dbReference type="ARBA" id="ARBA00048600"/>
    </source>
</evidence>
<organism evidence="16 17">
    <name type="scientific">Thermosynechococcus sichuanensis E542</name>
    <dbReference type="NCBI Taxonomy" id="2016101"/>
    <lineage>
        <taxon>Bacteria</taxon>
        <taxon>Bacillati</taxon>
        <taxon>Cyanobacteriota</taxon>
        <taxon>Cyanophyceae</taxon>
        <taxon>Acaryochloridales</taxon>
        <taxon>Thermosynechococcaceae</taxon>
        <taxon>Thermosynechococcus</taxon>
        <taxon>Thermosynechococcus sichuanensis</taxon>
    </lineage>
</organism>
<keyword evidence="7 12" id="KW-0547">Nucleotide-binding</keyword>
<comment type="subunit">
    <text evidence="3 13">Acetyl-CoA carboxylase is a heterohexamer of biotin carboxyl carrier protein, biotin carboxylase and the two subunits of carboxyl transferase in a 2:2 complex.</text>
</comment>
<dbReference type="Pfam" id="PF02785">
    <property type="entry name" value="Biotin_carb_C"/>
    <property type="match status" value="1"/>
</dbReference>
<evidence type="ECO:0000256" key="6">
    <source>
        <dbReference type="ARBA" id="ARBA00022723"/>
    </source>
</evidence>
<gene>
    <name evidence="16" type="primary">accC</name>
    <name evidence="16" type="ORF">D3A95_10545</name>
</gene>
<comment type="function">
    <text evidence="1 13">This protein is a component of the acetyl coenzyme A carboxylase complex; first, biotin carboxylase catalyzes the carboxylation of the carrier protein and then the transcarboxylase transfers the carboxyl group to form malonyl-CoA.</text>
</comment>
<dbReference type="Pfam" id="PF02786">
    <property type="entry name" value="CPSase_L_D2"/>
    <property type="match status" value="1"/>
</dbReference>
<dbReference type="PROSITE" id="PS00866">
    <property type="entry name" value="CPSASE_1"/>
    <property type="match status" value="1"/>
</dbReference>
<dbReference type="Proteomes" id="UP000261812">
    <property type="component" value="Chromosome"/>
</dbReference>
<keyword evidence="8 12" id="KW-0067">ATP-binding</keyword>
<dbReference type="InterPro" id="IPR016185">
    <property type="entry name" value="PreATP-grasp_dom_sf"/>
</dbReference>
<dbReference type="GO" id="GO:2001295">
    <property type="term" value="P:malonyl-CoA biosynthetic process"/>
    <property type="evidence" value="ECO:0007669"/>
    <property type="project" value="UniProtKB-UniPathway"/>
</dbReference>
<evidence type="ECO:0000256" key="12">
    <source>
        <dbReference type="PROSITE-ProRule" id="PRU00409"/>
    </source>
</evidence>
<evidence type="ECO:0000256" key="1">
    <source>
        <dbReference type="ARBA" id="ARBA00003761"/>
    </source>
</evidence>
<dbReference type="UniPathway" id="UPA00655">
    <property type="reaction ID" value="UER00711"/>
</dbReference>
<evidence type="ECO:0000256" key="10">
    <source>
        <dbReference type="ARBA" id="ARBA00023267"/>
    </source>
</evidence>
<dbReference type="EMBL" id="CP032152">
    <property type="protein sequence ID" value="QLL29414.1"/>
    <property type="molecule type" value="Genomic_DNA"/>
</dbReference>
<dbReference type="InterPro" id="IPR051602">
    <property type="entry name" value="ACC_Biotin_Carboxylase"/>
</dbReference>
<keyword evidence="13" id="KW-0275">Fatty acid biosynthesis</keyword>
<evidence type="ECO:0000256" key="4">
    <source>
        <dbReference type="ARBA" id="ARBA00013263"/>
    </source>
</evidence>
<dbReference type="RefSeq" id="WP_181494947.1">
    <property type="nucleotide sequence ID" value="NZ_CP032152.1"/>
</dbReference>
<dbReference type="AlphaFoldDB" id="A0A7D6J324"/>
<dbReference type="PROSITE" id="PS00867">
    <property type="entry name" value="CPSASE_2"/>
    <property type="match status" value="1"/>
</dbReference>
<evidence type="ECO:0000313" key="16">
    <source>
        <dbReference type="EMBL" id="QLL29414.1"/>
    </source>
</evidence>
<evidence type="ECO:0000256" key="8">
    <source>
        <dbReference type="ARBA" id="ARBA00022840"/>
    </source>
</evidence>
<dbReference type="PROSITE" id="PS50979">
    <property type="entry name" value="BC"/>
    <property type="match status" value="1"/>
</dbReference>
<dbReference type="InterPro" id="IPR005482">
    <property type="entry name" value="Biotin_COase_C"/>
</dbReference>
<dbReference type="KEGG" id="tsq:D3A95_10545"/>
<evidence type="ECO:0000259" key="15">
    <source>
        <dbReference type="PROSITE" id="PS50979"/>
    </source>
</evidence>
<dbReference type="GO" id="GO:0005524">
    <property type="term" value="F:ATP binding"/>
    <property type="evidence" value="ECO:0007669"/>
    <property type="project" value="UniProtKB-UniRule"/>
</dbReference>
<dbReference type="Gene3D" id="3.30.470.20">
    <property type="entry name" value="ATP-grasp fold, B domain"/>
    <property type="match status" value="1"/>
</dbReference>
<dbReference type="InterPro" id="IPR011761">
    <property type="entry name" value="ATP-grasp"/>
</dbReference>
<keyword evidence="13" id="KW-0276">Fatty acid metabolism</keyword>
<dbReference type="Pfam" id="PF00289">
    <property type="entry name" value="Biotin_carb_N"/>
    <property type="match status" value="1"/>
</dbReference>
<dbReference type="NCBIfam" id="TIGR00514">
    <property type="entry name" value="accC"/>
    <property type="match status" value="1"/>
</dbReference>
<dbReference type="PANTHER" id="PTHR48095">
    <property type="entry name" value="PYRUVATE CARBOXYLASE SUBUNIT A"/>
    <property type="match status" value="1"/>
</dbReference>
<evidence type="ECO:0000256" key="9">
    <source>
        <dbReference type="ARBA" id="ARBA00022842"/>
    </source>
</evidence>
<dbReference type="SUPFAM" id="SSF51246">
    <property type="entry name" value="Rudiment single hybrid motif"/>
    <property type="match status" value="1"/>
</dbReference>